<protein>
    <submittedName>
        <fullName evidence="1">Uncharacterized protein</fullName>
    </submittedName>
</protein>
<dbReference type="EMBL" id="LWBP01000067">
    <property type="protein sequence ID" value="OQP65628.1"/>
    <property type="molecule type" value="Genomic_DNA"/>
</dbReference>
<dbReference type="Proteomes" id="UP000192276">
    <property type="component" value="Unassembled WGS sequence"/>
</dbReference>
<accession>A0A1V9G550</accession>
<evidence type="ECO:0000313" key="1">
    <source>
        <dbReference type="EMBL" id="OQP65628.1"/>
    </source>
</evidence>
<sequence length="65" mass="7390">MQDVFSWLPVYCKLVGLFVAEFATPSFLQFEKIVSKETIFNLFFTVARGEKVKGISEGSLLLNRV</sequence>
<keyword evidence="2" id="KW-1185">Reference proteome</keyword>
<reference evidence="2" key="1">
    <citation type="submission" date="2016-04" db="EMBL/GenBank/DDBJ databases">
        <authorList>
            <person name="Chen L."/>
            <person name="Zhuang W."/>
            <person name="Wang G."/>
        </authorList>
    </citation>
    <scope>NUCLEOTIDE SEQUENCE [LARGE SCALE GENOMIC DNA]</scope>
    <source>
        <strain evidence="2">208</strain>
    </source>
</reference>
<organism evidence="1 2">
    <name type="scientific">Niastella populi</name>
    <dbReference type="NCBI Taxonomy" id="550983"/>
    <lineage>
        <taxon>Bacteria</taxon>
        <taxon>Pseudomonadati</taxon>
        <taxon>Bacteroidota</taxon>
        <taxon>Chitinophagia</taxon>
        <taxon>Chitinophagales</taxon>
        <taxon>Chitinophagaceae</taxon>
        <taxon>Niastella</taxon>
    </lineage>
</organism>
<gene>
    <name evidence="1" type="ORF">A4R26_14460</name>
</gene>
<proteinExistence type="predicted"/>
<comment type="caution">
    <text evidence="1">The sequence shown here is derived from an EMBL/GenBank/DDBJ whole genome shotgun (WGS) entry which is preliminary data.</text>
</comment>
<name>A0A1V9G550_9BACT</name>
<evidence type="ECO:0000313" key="2">
    <source>
        <dbReference type="Proteomes" id="UP000192276"/>
    </source>
</evidence>
<dbReference type="AlphaFoldDB" id="A0A1V9G550"/>